<dbReference type="RefSeq" id="WP_382411113.1">
    <property type="nucleotide sequence ID" value="NZ_JBHSGU010000029.1"/>
</dbReference>
<keyword evidence="6" id="KW-1185">Reference proteome</keyword>
<dbReference type="InterPro" id="IPR013780">
    <property type="entry name" value="Glyco_hydro_b"/>
</dbReference>
<dbReference type="InterPro" id="IPR006047">
    <property type="entry name" value="GH13_cat_dom"/>
</dbReference>
<dbReference type="InterPro" id="IPR056300">
    <property type="entry name" value="SusG-like_C"/>
</dbReference>
<protein>
    <submittedName>
        <fullName evidence="5">Alpha-glucosidase family protein</fullName>
    </submittedName>
</protein>
<keyword evidence="3" id="KW-0326">Glycosidase</keyword>
<comment type="similarity">
    <text evidence="1">Belongs to the glycosyl hydrolase 13 family.</text>
</comment>
<dbReference type="InterPro" id="IPR045857">
    <property type="entry name" value="O16G_dom_2"/>
</dbReference>
<dbReference type="Pfam" id="PF00128">
    <property type="entry name" value="Alpha-amylase"/>
    <property type="match status" value="1"/>
</dbReference>
<dbReference type="SMART" id="SM00642">
    <property type="entry name" value="Aamy"/>
    <property type="match status" value="1"/>
</dbReference>
<dbReference type="Proteomes" id="UP001595897">
    <property type="component" value="Unassembled WGS sequence"/>
</dbReference>
<dbReference type="PANTHER" id="PTHR10357">
    <property type="entry name" value="ALPHA-AMYLASE FAMILY MEMBER"/>
    <property type="match status" value="1"/>
</dbReference>
<dbReference type="EMBL" id="JBHSGU010000029">
    <property type="protein sequence ID" value="MFC4702059.1"/>
    <property type="molecule type" value="Genomic_DNA"/>
</dbReference>
<feature type="domain" description="Glycosyl hydrolase family 13 catalytic" evidence="4">
    <location>
        <begin position="12"/>
        <end position="401"/>
    </location>
</feature>
<reference evidence="6" key="1">
    <citation type="journal article" date="2019" name="Int. J. Syst. Evol. Microbiol.">
        <title>The Global Catalogue of Microorganisms (GCM) 10K type strain sequencing project: providing services to taxonomists for standard genome sequencing and annotation.</title>
        <authorList>
            <consortium name="The Broad Institute Genomics Platform"/>
            <consortium name="The Broad Institute Genome Sequencing Center for Infectious Disease"/>
            <person name="Wu L."/>
            <person name="Ma J."/>
        </authorList>
    </citation>
    <scope>NUCLEOTIDE SEQUENCE [LARGE SCALE GENOMIC DNA]</scope>
    <source>
        <strain evidence="6">KACC 12507</strain>
    </source>
</reference>
<dbReference type="PANTHER" id="PTHR10357:SF179">
    <property type="entry name" value="NEUTRAL AND BASIC AMINO ACID TRANSPORT PROTEIN RBAT"/>
    <property type="match status" value="1"/>
</dbReference>
<evidence type="ECO:0000256" key="1">
    <source>
        <dbReference type="ARBA" id="ARBA00008061"/>
    </source>
</evidence>
<evidence type="ECO:0000313" key="5">
    <source>
        <dbReference type="EMBL" id="MFC4702059.1"/>
    </source>
</evidence>
<evidence type="ECO:0000256" key="3">
    <source>
        <dbReference type="ARBA" id="ARBA00023295"/>
    </source>
</evidence>
<dbReference type="Gene3D" id="3.90.400.10">
    <property type="entry name" value="Oligo-1,6-glucosidase, Domain 2"/>
    <property type="match status" value="1"/>
</dbReference>
<comment type="caution">
    <text evidence="5">The sequence shown here is derived from an EMBL/GenBank/DDBJ whole genome shotgun (WGS) entry which is preliminary data.</text>
</comment>
<dbReference type="SUPFAM" id="SSF51445">
    <property type="entry name" value="(Trans)glycosidases"/>
    <property type="match status" value="1"/>
</dbReference>
<dbReference type="Pfam" id="PF23915">
    <property type="entry name" value="SusG_C"/>
    <property type="match status" value="1"/>
</dbReference>
<dbReference type="CDD" id="cd11330">
    <property type="entry name" value="AmyAc_OligoGlu"/>
    <property type="match status" value="1"/>
</dbReference>
<evidence type="ECO:0000259" key="4">
    <source>
        <dbReference type="SMART" id="SM00642"/>
    </source>
</evidence>
<dbReference type="SUPFAM" id="SSF51011">
    <property type="entry name" value="Glycosyl hydrolase domain"/>
    <property type="match status" value="1"/>
</dbReference>
<dbReference type="Gene3D" id="3.20.20.80">
    <property type="entry name" value="Glycosidases"/>
    <property type="match status" value="2"/>
</dbReference>
<dbReference type="Gene3D" id="2.60.40.1180">
    <property type="entry name" value="Golgi alpha-mannosidase II"/>
    <property type="match status" value="1"/>
</dbReference>
<proteinExistence type="inferred from homology"/>
<dbReference type="InterPro" id="IPR017853">
    <property type="entry name" value="GH"/>
</dbReference>
<evidence type="ECO:0000256" key="2">
    <source>
        <dbReference type="ARBA" id="ARBA00022801"/>
    </source>
</evidence>
<gene>
    <name evidence="5" type="ORF">ACFO4O_18085</name>
</gene>
<sequence>MSDWWKGAVIYQIYPRSFKDTSNNGVGDLPGITQKLEYIASLGVDAIWISPFFKSPMHDFGYDISDYCAVDPLFGNLVDFKELLEKAHSLNIKVIIDQVISHCSIEHPWFSESRKDKTNAKADWFVWADPKEDGSEPNNWLSFFGGSAWTFDESRGQYYFHNFLTNQPDLNFHNPEVQAAQLNNLKFWLDLGVDGFRLDVANFYFHDKDLRDNPIFPEGERSTVGVTDSNPYSRQQHIHSITQAENIAFIEKMRQLMDQYPNTTTMGEINGEHSLDIMAEYTTGDNRMHMAYTFDLLGEDCSKEAIEAVAEEFNLTLKDGWACWALCNHDVKRVVSRWGPSQSHPDFPLAAMALLLSLKGSVCLYQGEELGLPEGDVAFEDIQDPYGKPFWPEYKGRDGCRTPMVWDTSAQYAGFSDAKPWLPVDNTQQLMSVASQEASQTSVLNKTRQLITWRNQQPSLKIGEFTLLDLPGVLAWLRTTEEQQMLVVINLSASAQDVELPFANVAAQNPAGFEFSLEGHSLHLPAYQVLFATVD</sequence>
<evidence type="ECO:0000313" key="6">
    <source>
        <dbReference type="Proteomes" id="UP001595897"/>
    </source>
</evidence>
<accession>A0ABV9M1Y3</accession>
<organism evidence="5 6">
    <name type="scientific">Glaciecola siphonariae</name>
    <dbReference type="NCBI Taxonomy" id="521012"/>
    <lineage>
        <taxon>Bacteria</taxon>
        <taxon>Pseudomonadati</taxon>
        <taxon>Pseudomonadota</taxon>
        <taxon>Gammaproteobacteria</taxon>
        <taxon>Alteromonadales</taxon>
        <taxon>Alteromonadaceae</taxon>
        <taxon>Glaciecola</taxon>
    </lineage>
</organism>
<keyword evidence="2" id="KW-0378">Hydrolase</keyword>
<name>A0ABV9M1Y3_9ALTE</name>